<dbReference type="Pfam" id="PF08337">
    <property type="entry name" value="Plexin_cytopl"/>
    <property type="match status" value="1"/>
</dbReference>
<dbReference type="InterPro" id="IPR008936">
    <property type="entry name" value="Rho_GTPase_activation_prot"/>
</dbReference>
<dbReference type="Pfam" id="PF20170">
    <property type="entry name" value="Plexin_RBD"/>
    <property type="match status" value="1"/>
</dbReference>
<keyword evidence="3" id="KW-1003">Cell membrane</keyword>
<dbReference type="Pfam" id="PF24479">
    <property type="entry name" value="PSI_PlexinA-B"/>
    <property type="match status" value="1"/>
</dbReference>
<proteinExistence type="inferred from homology"/>
<dbReference type="PROSITE" id="PS51004">
    <property type="entry name" value="SEMA"/>
    <property type="match status" value="1"/>
</dbReference>
<dbReference type="GO" id="GO:0002116">
    <property type="term" value="C:semaphorin receptor complex"/>
    <property type="evidence" value="ECO:0007669"/>
    <property type="project" value="TreeGrafter"/>
</dbReference>
<dbReference type="InterPro" id="IPR031148">
    <property type="entry name" value="Plexin"/>
</dbReference>
<protein>
    <recommendedName>
        <fullName evidence="14">Plexin-A2</fullName>
    </recommendedName>
</protein>
<keyword evidence="8 18" id="KW-1133">Transmembrane helix</keyword>
<dbReference type="CDD" id="cd12790">
    <property type="entry name" value="RasGAP_plexin_A"/>
    <property type="match status" value="1"/>
</dbReference>
<comment type="subcellular location">
    <subcellularLocation>
        <location evidence="1">Cell membrane</location>
        <topology evidence="1">Single-pass type I membrane protein</topology>
    </subcellularLocation>
</comment>
<dbReference type="CDD" id="cd00603">
    <property type="entry name" value="IPT_PCSR"/>
    <property type="match status" value="1"/>
</dbReference>
<dbReference type="GO" id="GO:0001763">
    <property type="term" value="P:morphogenesis of a branching structure"/>
    <property type="evidence" value="ECO:0007669"/>
    <property type="project" value="UniProtKB-ARBA"/>
</dbReference>
<dbReference type="GO" id="GO:0017154">
    <property type="term" value="F:semaphorin receptor activity"/>
    <property type="evidence" value="ECO:0007669"/>
    <property type="project" value="InterPro"/>
</dbReference>
<dbReference type="InterPro" id="IPR015943">
    <property type="entry name" value="WD40/YVTN_repeat-like_dom_sf"/>
</dbReference>
<dbReference type="PANTHER" id="PTHR22625">
    <property type="entry name" value="PLEXIN"/>
    <property type="match status" value="1"/>
</dbReference>
<comment type="function">
    <text evidence="13">Coreceptor for SEMA3A and SEMA6A. Necessary for signaling by SEMA6A and class 3 semaphorins and subsequent remodeling of the cytoskeleton. Plays a role in axon guidance, invasive growth and cell migration. Class 3 semaphorins bind to a complex composed of a neuropilin and a plexin. The plexin modulates the affinity of the complex for specific semaphorins, and its cytoplasmic domain is required for the activation of down-stream signaling events in the cytoplasm.</text>
</comment>
<dbReference type="FunFam" id="2.60.40.10:FF:000131">
    <property type="entry name" value="Plexin A2"/>
    <property type="match status" value="1"/>
</dbReference>
<keyword evidence="7" id="KW-0677">Repeat</keyword>
<dbReference type="Gene3D" id="3.10.20.90">
    <property type="entry name" value="Phosphatidylinositol 3-kinase Catalytic Subunit, Chain A, domain 1"/>
    <property type="match status" value="1"/>
</dbReference>
<name>A0A8C7H304_ONCKI</name>
<keyword evidence="21" id="KW-1185">Reference proteome</keyword>
<comment type="caution">
    <text evidence="15">Lacks conserved residue(s) required for the propagation of feature annotation.</text>
</comment>
<keyword evidence="9 16" id="KW-0175">Coiled coil</keyword>
<keyword evidence="4" id="KW-0597">Phosphoprotein</keyword>
<evidence type="ECO:0000256" key="17">
    <source>
        <dbReference type="SAM" id="MobiDB-lite"/>
    </source>
</evidence>
<evidence type="ECO:0000313" key="21">
    <source>
        <dbReference type="Proteomes" id="UP000694557"/>
    </source>
</evidence>
<dbReference type="SUPFAM" id="SSF103575">
    <property type="entry name" value="Plexin repeat"/>
    <property type="match status" value="1"/>
</dbReference>
<dbReference type="FunFam" id="1.10.506.10:FF:000006">
    <property type="entry name" value="Plexin A1"/>
    <property type="match status" value="1"/>
</dbReference>
<reference evidence="20" key="2">
    <citation type="submission" date="2025-09" db="UniProtKB">
        <authorList>
            <consortium name="Ensembl"/>
        </authorList>
    </citation>
    <scope>IDENTIFICATION</scope>
</reference>
<keyword evidence="6" id="KW-0732">Signal</keyword>
<dbReference type="PANTHER" id="PTHR22625:SF37">
    <property type="entry name" value="PLEXIN-A2"/>
    <property type="match status" value="1"/>
</dbReference>
<evidence type="ECO:0000256" key="7">
    <source>
        <dbReference type="ARBA" id="ARBA00022737"/>
    </source>
</evidence>
<reference evidence="20" key="1">
    <citation type="submission" date="2025-08" db="UniProtKB">
        <authorList>
            <consortium name="Ensembl"/>
        </authorList>
    </citation>
    <scope>IDENTIFICATION</scope>
</reference>
<dbReference type="FunFam" id="2.60.40.10:FF:000339">
    <property type="entry name" value="Plexin A2"/>
    <property type="match status" value="1"/>
</dbReference>
<dbReference type="InterPro" id="IPR002909">
    <property type="entry name" value="IPT_dom"/>
</dbReference>
<dbReference type="SUPFAM" id="SSF48350">
    <property type="entry name" value="GTPase activation domain, GAP"/>
    <property type="match status" value="1"/>
</dbReference>
<keyword evidence="5 18" id="KW-0812">Transmembrane</keyword>
<evidence type="ECO:0000256" key="3">
    <source>
        <dbReference type="ARBA" id="ARBA00022475"/>
    </source>
</evidence>
<evidence type="ECO:0000256" key="1">
    <source>
        <dbReference type="ARBA" id="ARBA00004251"/>
    </source>
</evidence>
<evidence type="ECO:0000256" key="16">
    <source>
        <dbReference type="SAM" id="Coils"/>
    </source>
</evidence>
<evidence type="ECO:0000256" key="6">
    <source>
        <dbReference type="ARBA" id="ARBA00022729"/>
    </source>
</evidence>
<keyword evidence="11" id="KW-1015">Disulfide bond</keyword>
<dbReference type="InterPro" id="IPR041019">
    <property type="entry name" value="TIG1_plexin"/>
</dbReference>
<feature type="transmembrane region" description="Helical" evidence="18">
    <location>
        <begin position="1194"/>
        <end position="1216"/>
    </location>
</feature>
<evidence type="ECO:0000256" key="8">
    <source>
        <dbReference type="ARBA" id="ARBA00022989"/>
    </source>
</evidence>
<evidence type="ECO:0000259" key="19">
    <source>
        <dbReference type="PROSITE" id="PS51004"/>
    </source>
</evidence>
<keyword evidence="10 18" id="KW-0472">Membrane</keyword>
<dbReference type="GO" id="GO:0030334">
    <property type="term" value="P:regulation of cell migration"/>
    <property type="evidence" value="ECO:0007669"/>
    <property type="project" value="TreeGrafter"/>
</dbReference>
<dbReference type="GO" id="GO:0007411">
    <property type="term" value="P:axon guidance"/>
    <property type="evidence" value="ECO:0007669"/>
    <property type="project" value="UniProtKB-ARBA"/>
</dbReference>
<dbReference type="SUPFAM" id="SSF101912">
    <property type="entry name" value="Sema domain"/>
    <property type="match status" value="1"/>
</dbReference>
<dbReference type="InterPro" id="IPR013783">
    <property type="entry name" value="Ig-like_fold"/>
</dbReference>
<dbReference type="FunFam" id="2.130.10.10:FF:000006">
    <property type="entry name" value="Plexin A2"/>
    <property type="match status" value="1"/>
</dbReference>
<dbReference type="InterPro" id="IPR036352">
    <property type="entry name" value="Semap_dom_sf"/>
</dbReference>
<dbReference type="Gene3D" id="1.10.506.10">
    <property type="entry name" value="GTPase Activation - p120gap, domain 1"/>
    <property type="match status" value="1"/>
</dbReference>
<evidence type="ECO:0000256" key="10">
    <source>
        <dbReference type="ARBA" id="ARBA00023136"/>
    </source>
</evidence>
<dbReference type="Pfam" id="PF01833">
    <property type="entry name" value="TIG"/>
    <property type="match status" value="3"/>
</dbReference>
<keyword evidence="12" id="KW-0325">Glycoprotein</keyword>
<comment type="similarity">
    <text evidence="2">Belongs to the plexin family.</text>
</comment>
<dbReference type="Pfam" id="PF17960">
    <property type="entry name" value="TIG_plexin"/>
    <property type="match status" value="1"/>
</dbReference>
<feature type="compositionally biased region" description="Basic residues" evidence="17">
    <location>
        <begin position="1"/>
        <end position="14"/>
    </location>
</feature>
<dbReference type="Gene3D" id="2.60.40.10">
    <property type="entry name" value="Immunoglobulins"/>
    <property type="match status" value="4"/>
</dbReference>
<dbReference type="Pfam" id="PF18020">
    <property type="entry name" value="TIG_2"/>
    <property type="match status" value="1"/>
</dbReference>
<sequence>MEGRRSRRVTRRSSRTSPAGPRGGAVLAMLGLWLLAVAVTVCQGQITFTSFHPERREWAFNHLTVHQTTGALYIGAVNRVYKLSGNLTLMVSHDTGPEDDNKACYPPLIVQPCSEPLTSTNNVNKLLLIDYSQNRLLACGSLYQGVCKLLRLDDLFILVEPSHKKEHYLSSVNQTGTMYGVIVPSSKGQDGTLFIGTAVDGKQDYFPTISSRQLPRDPESSAMLDYELHTDFVSSLIKIPSDTLALVSHFDIYYVYGFASGSFVYFLTVQPETPENSMSSGGSSNDLFYTSRIVRLCKDDHKFHSYVSLPVGCVRNGVEYRLLQAAYLAKPGRVLAASLNISATDDVLFTVFSKGQKQYHRPPDDSALCVFTIKDMNARIKERLQSCYQGEGNLELNWLLGKDVQCTKAPVPIDDSFCGLDINQPLGGSQLVTGHTLYTETRDRMTSVTSYVYNGYCVAFVGTKSGRLKKIRVDGPPHGGVQYETVLVIKEGSSILRDMAFSLDHSYLYVMSEKQVTQVPIESCDQYGTCGECLSSGDPHCGWCVLHNMCSQKDRCERADEPYRFTVALSQCVKATVYPDSIAVSEPSVPLLVKVSDVPDLAAGITCSFGNLTEVEGQVSGNQIFCLSPTAKDVPLIPADQDWSGVELRLNSKETGQMVISTEVKFYNCSVHQLCLSCVNSAFRCHWCKYRNLCTHDPSSCSFQEGRVNASEDCPQLVRSGEILIPAGEVKPITLKARNLPQPQSGQRGYECVLHIQGVSHRVTALRFNSSSVQCQNSSGQEVGMCPPTGPPFTSLDLCLRDRKWACGQEVNILAGPPEGGTRVTIHGMNLGLAFSEMVDNVKVAGVKCSPVEEGYIIAEQIVCEMDAAPADSKAGPVQLCVGECIPALKTHSSQLYSFVMPSVQGLSPTRGPESGGSKVTIMGENLGAGSSVTVLFGNQTCEFYGRTMTEIVCYSAPSLTGVGSVQISVSVDRAQVKESLSFDYIEDPTVQRIEPEWSIASGHTPLMVTGTNLDVVQEPRIRVKYGGRESVNVIKVRPLSYLTCLPSTYLPTYLPSTYLPTLYLPTHPLPTYPFRTSWHPNQNTGVYNNTNFLYYPNPYFEPLSTNGVLEQKPGSPIILKGKNLVPPASGGVKLNYTVLIGETPCSVTVSETQLLCEPPNLTGQYKVMVQVGGLHVSPGAVHILSDSLLTLPAIVSIAAGGGLLLIIVILVLIAYKRKSRENDLTLKRLQMQMDNLESRVALECKEAFAELQTDINELTSDLDRAGIPHLDYRTYAMRVLFPGIEDHPVLRELEVSGNGQLSTEKALKLFAQLINNKVFLLTFIRTLELQRSFSMRDRGNVASLIMTALQGKLEYATDVLKHLLSDLIDKNLESKNHPKLLLRRTESVAEKMLTNWFAFLLHRFLKVSSGEPLFMLYCQQMEKGPIDAITGEARYSLSEDKLIRQQIEYKTLILNCVNPDNENSPEIPVKVLNCDTITQVKEKILDACYKNMPYSQRPRAVDMDLEWRQGRMARVVLQDEDITTKIENDWKRLNTLMHYQVSDRCVVALVPKQTSSYNIPPSASISRTSISRYDSSFRYTGSPDSLRSRAPMITPDLESGVKVWHLVKNHEHGDQKEGDRGSKMVSEIYLTRLLATKGTLQKFVDDLFETLFSTVHRGSALPLAIKYMFDFLDEQADKHGIHDQDVRHTWKSNCLPLRFWVNVIKNPQFVFDIHKSSITDACLSVVAQTFMDSCSTSEHRLGKDSPSNKLLYAKDIPNYKSWVERYYADINRLPAISDQDMNAYLAEQARLHSTEFNMLSALNEIYSYVSKYSEEITMALEQDEQAKKQRLAHKVEQLISAMSLES</sequence>
<dbReference type="FunFam" id="1.10.506.10:FF:000005">
    <property type="entry name" value="Plexin A1"/>
    <property type="match status" value="1"/>
</dbReference>
<organism evidence="20 21">
    <name type="scientific">Oncorhynchus kisutch</name>
    <name type="common">Coho salmon</name>
    <name type="synonym">Salmo kisutch</name>
    <dbReference type="NCBI Taxonomy" id="8019"/>
    <lineage>
        <taxon>Eukaryota</taxon>
        <taxon>Metazoa</taxon>
        <taxon>Chordata</taxon>
        <taxon>Craniata</taxon>
        <taxon>Vertebrata</taxon>
        <taxon>Euteleostomi</taxon>
        <taxon>Actinopterygii</taxon>
        <taxon>Neopterygii</taxon>
        <taxon>Teleostei</taxon>
        <taxon>Protacanthopterygii</taxon>
        <taxon>Salmoniformes</taxon>
        <taxon>Salmonidae</taxon>
        <taxon>Salmoninae</taxon>
        <taxon>Oncorhynchus</taxon>
    </lineage>
</organism>
<dbReference type="GeneTree" id="ENSGT01050000244850"/>
<dbReference type="Proteomes" id="UP000694557">
    <property type="component" value="Unassembled WGS sequence"/>
</dbReference>
<dbReference type="InterPro" id="IPR001627">
    <property type="entry name" value="Semap_dom"/>
</dbReference>
<evidence type="ECO:0000256" key="13">
    <source>
        <dbReference type="ARBA" id="ARBA00056694"/>
    </source>
</evidence>
<dbReference type="Ensembl" id="ENSOKIT00005052998.1">
    <property type="protein sequence ID" value="ENSOKIP00005050194.1"/>
    <property type="gene ID" value="ENSOKIG00005020400.1"/>
</dbReference>
<dbReference type="FunFam" id="3.10.20.90:FF:000018">
    <property type="entry name" value="Plexin A2"/>
    <property type="match status" value="1"/>
</dbReference>
<evidence type="ECO:0000313" key="20">
    <source>
        <dbReference type="Ensembl" id="ENSOKIP00005050194.1"/>
    </source>
</evidence>
<evidence type="ECO:0000256" key="11">
    <source>
        <dbReference type="ARBA" id="ARBA00023157"/>
    </source>
</evidence>
<evidence type="ECO:0000256" key="12">
    <source>
        <dbReference type="ARBA" id="ARBA00023180"/>
    </source>
</evidence>
<dbReference type="InterPro" id="IPR016201">
    <property type="entry name" value="PSI"/>
</dbReference>
<evidence type="ECO:0000256" key="14">
    <source>
        <dbReference type="ARBA" id="ARBA00070716"/>
    </source>
</evidence>
<evidence type="ECO:0000256" key="2">
    <source>
        <dbReference type="ARBA" id="ARBA00010297"/>
    </source>
</evidence>
<evidence type="ECO:0000256" key="9">
    <source>
        <dbReference type="ARBA" id="ARBA00023054"/>
    </source>
</evidence>
<dbReference type="InterPro" id="IPR002165">
    <property type="entry name" value="Plexin_repeat"/>
</dbReference>
<dbReference type="SMART" id="SM00423">
    <property type="entry name" value="PSI"/>
    <property type="match status" value="2"/>
</dbReference>
<dbReference type="FunFam" id="2.60.40.10:FF:000071">
    <property type="entry name" value="Plexin A2"/>
    <property type="match status" value="1"/>
</dbReference>
<feature type="coiled-coil region" evidence="16">
    <location>
        <begin position="1220"/>
        <end position="1247"/>
    </location>
</feature>
<dbReference type="InterPro" id="IPR041362">
    <property type="entry name" value="TIG2_plexin"/>
</dbReference>
<dbReference type="SUPFAM" id="SSF81296">
    <property type="entry name" value="E set domains"/>
    <property type="match status" value="4"/>
</dbReference>
<evidence type="ECO:0000256" key="15">
    <source>
        <dbReference type="PROSITE-ProRule" id="PRU00352"/>
    </source>
</evidence>
<dbReference type="SMART" id="SM00429">
    <property type="entry name" value="IPT"/>
    <property type="match status" value="4"/>
</dbReference>
<gene>
    <name evidence="20" type="primary">PLXNA2</name>
    <name evidence="20" type="synonym">LOC109907047</name>
</gene>
<accession>A0A8C7H304</accession>
<evidence type="ECO:0000256" key="4">
    <source>
        <dbReference type="ARBA" id="ARBA00022553"/>
    </source>
</evidence>
<dbReference type="Gene3D" id="2.130.10.10">
    <property type="entry name" value="YVTN repeat-like/Quinoprotein amine dehydrogenase"/>
    <property type="match status" value="1"/>
</dbReference>
<evidence type="ECO:0000256" key="5">
    <source>
        <dbReference type="ARBA" id="ARBA00022692"/>
    </source>
</evidence>
<dbReference type="InterPro" id="IPR013548">
    <property type="entry name" value="Plexin_cytoplasmic_RasGAP_dom"/>
</dbReference>
<dbReference type="CDD" id="cd01179">
    <property type="entry name" value="IPT_plexin_repeat2"/>
    <property type="match status" value="1"/>
</dbReference>
<dbReference type="GO" id="GO:0005886">
    <property type="term" value="C:plasma membrane"/>
    <property type="evidence" value="ECO:0007669"/>
    <property type="project" value="UniProtKB-SubCell"/>
</dbReference>
<feature type="region of interest" description="Disordered" evidence="17">
    <location>
        <begin position="1"/>
        <end position="20"/>
    </location>
</feature>
<dbReference type="Pfam" id="PF01403">
    <property type="entry name" value="Sema"/>
    <property type="match status" value="1"/>
</dbReference>
<dbReference type="InterPro" id="IPR014756">
    <property type="entry name" value="Ig_E-set"/>
</dbReference>
<dbReference type="SMART" id="SM00630">
    <property type="entry name" value="Sema"/>
    <property type="match status" value="1"/>
</dbReference>
<dbReference type="InterPro" id="IPR046800">
    <property type="entry name" value="Plexin_RBD"/>
</dbReference>
<evidence type="ECO:0000256" key="18">
    <source>
        <dbReference type="SAM" id="Phobius"/>
    </source>
</evidence>
<dbReference type="Pfam" id="PF01437">
    <property type="entry name" value="PSI"/>
    <property type="match status" value="1"/>
</dbReference>
<feature type="domain" description="Sema" evidence="19">
    <location>
        <begin position="36"/>
        <end position="521"/>
    </location>
</feature>